<feature type="region of interest" description="Disordered" evidence="1">
    <location>
        <begin position="197"/>
        <end position="231"/>
    </location>
</feature>
<dbReference type="EMBL" id="LR862136">
    <property type="protein sequence ID" value="CAD1842467.1"/>
    <property type="molecule type" value="Genomic_DNA"/>
</dbReference>
<accession>A0A6V7QHR4</accession>
<gene>
    <name evidence="2" type="ORF">CB5_LOCUS25678</name>
</gene>
<feature type="compositionally biased region" description="Basic and acidic residues" evidence="1">
    <location>
        <begin position="238"/>
        <end position="250"/>
    </location>
</feature>
<feature type="compositionally biased region" description="Low complexity" evidence="1">
    <location>
        <begin position="218"/>
        <end position="231"/>
    </location>
</feature>
<feature type="region of interest" description="Disordered" evidence="1">
    <location>
        <begin position="237"/>
        <end position="256"/>
    </location>
</feature>
<feature type="compositionally biased region" description="Basic and acidic residues" evidence="1">
    <location>
        <begin position="117"/>
        <end position="127"/>
    </location>
</feature>
<sequence length="512" mass="55030">MEVMMTTPVNTADDCYLVSRAMNHLTSNLQNLFFQYEYNGTDQVKVSNGHDPSLDLEILLTPRFLGMRDPKMEIEFAVTAPRSLEKEKCDIDGLGLGLNLQRGEVVATMLNRRSHERKGSRSMDPQHPHTSATNIQQPNPNPAMMNAKEVGLPQKTKWIEPVRVYQRRKGRANWATYMEILTLLPRTQDPTIDKEQLDSFSEKEGTAGRDRNAKETNTTTAIADSDGDDAGILAGARPTEKATTARDAKEATYTAGRGKSDRIEVIDLDSRGGGGGAGASAGLGQAGTRVVAPRGAGAGRAGAERGALSGRAGAGGAGVRGAGGAGTQCGGPVLSPCGSHSSVSLFFTFLFFCLFSFPNTRCSFSASTSTAPPLDVVLAAEAAAECVDAVRLRALVRVRGASGFIEGRCRSSSRTWSWRRIPTQRCSTGWIVSGWPGTTTMSYSVIVVRLRTRVGERVRVQARGILTEYGRPLQRSGRRANAGERVWARVAQARIARAGERTRPGEGVGVEA</sequence>
<name>A0A6V7QHR4_ANACO</name>
<feature type="compositionally biased region" description="Polar residues" evidence="1">
    <location>
        <begin position="128"/>
        <end position="138"/>
    </location>
</feature>
<evidence type="ECO:0000256" key="1">
    <source>
        <dbReference type="SAM" id="MobiDB-lite"/>
    </source>
</evidence>
<feature type="region of interest" description="Disordered" evidence="1">
    <location>
        <begin position="113"/>
        <end position="141"/>
    </location>
</feature>
<evidence type="ECO:0000313" key="2">
    <source>
        <dbReference type="EMBL" id="CAD1842467.1"/>
    </source>
</evidence>
<dbReference type="AlphaFoldDB" id="A0A6V7QHR4"/>
<proteinExistence type="predicted"/>
<feature type="compositionally biased region" description="Basic and acidic residues" evidence="1">
    <location>
        <begin position="197"/>
        <end position="214"/>
    </location>
</feature>
<reference evidence="2" key="1">
    <citation type="submission" date="2020-07" db="EMBL/GenBank/DDBJ databases">
        <authorList>
            <person name="Lin J."/>
        </authorList>
    </citation>
    <scope>NUCLEOTIDE SEQUENCE</scope>
</reference>
<protein>
    <submittedName>
        <fullName evidence="2">Uncharacterized protein</fullName>
    </submittedName>
</protein>
<organism evidence="2">
    <name type="scientific">Ananas comosus var. bracteatus</name>
    <name type="common">red pineapple</name>
    <dbReference type="NCBI Taxonomy" id="296719"/>
    <lineage>
        <taxon>Eukaryota</taxon>
        <taxon>Viridiplantae</taxon>
        <taxon>Streptophyta</taxon>
        <taxon>Embryophyta</taxon>
        <taxon>Tracheophyta</taxon>
        <taxon>Spermatophyta</taxon>
        <taxon>Magnoliopsida</taxon>
        <taxon>Liliopsida</taxon>
        <taxon>Poales</taxon>
        <taxon>Bromeliaceae</taxon>
        <taxon>Bromelioideae</taxon>
        <taxon>Ananas</taxon>
    </lineage>
</organism>